<evidence type="ECO:0000313" key="4">
    <source>
        <dbReference type="Proteomes" id="UP001247805"/>
    </source>
</evidence>
<keyword evidence="3" id="KW-0456">Lyase</keyword>
<name>A0ABU3SUV4_9ALTE</name>
<dbReference type="Pfam" id="PF08787">
    <property type="entry name" value="Alginate_lyase2"/>
    <property type="match status" value="1"/>
</dbReference>
<feature type="signal peptide" evidence="1">
    <location>
        <begin position="1"/>
        <end position="23"/>
    </location>
</feature>
<gene>
    <name evidence="3" type="ORF">RS130_07390</name>
</gene>
<feature type="chain" id="PRO_5046825792" evidence="1">
    <location>
        <begin position="24"/>
        <end position="306"/>
    </location>
</feature>
<proteinExistence type="predicted"/>
<sequence>MLKLFLKMSLALISTCLFTTAQANTLDPTQPPSSNFDLTDWNISIPIDSNKDGKADTVPEKYLAKGFTIKPFFYTGQDGAMVFMSHVGGAKTSKNTKYSRTELREMLRRGKTTVATKGLSKNNWLFSTVSSREHKKVGGIDGRLEATLAVNAVTTTGDPKQVGRVIVGQIHAKDDEPARLYYRKLPNNTKGSLYLAHEPLGGDDQYYEFVGSRASNAKDPEDGVALNEKFSYIIDVKGHTLTVTISRVGKPDITHVVNMEKSGYDKKDQYMYFKAGVYNQNNTGDPNDYTQASFYRLVNSHKNYKH</sequence>
<comment type="caution">
    <text evidence="3">The sequence shown here is derived from an EMBL/GenBank/DDBJ whole genome shotgun (WGS) entry which is preliminary data.</text>
</comment>
<evidence type="ECO:0000313" key="3">
    <source>
        <dbReference type="EMBL" id="MDU0353771.1"/>
    </source>
</evidence>
<keyword evidence="4" id="KW-1185">Reference proteome</keyword>
<dbReference type="GO" id="GO:0016829">
    <property type="term" value="F:lyase activity"/>
    <property type="evidence" value="ECO:0007669"/>
    <property type="project" value="UniProtKB-KW"/>
</dbReference>
<dbReference type="SUPFAM" id="SSF49899">
    <property type="entry name" value="Concanavalin A-like lectins/glucanases"/>
    <property type="match status" value="1"/>
</dbReference>
<reference evidence="3 4" key="1">
    <citation type="submission" date="2023-10" db="EMBL/GenBank/DDBJ databases">
        <title>Glaciecola aquimarina strain GGW-M5 nov., isolated from a coastal seawater.</title>
        <authorList>
            <person name="Bayburt H."/>
            <person name="Kim J.M."/>
            <person name="Choi B.J."/>
            <person name="Jeon C.O."/>
        </authorList>
    </citation>
    <scope>NUCLEOTIDE SEQUENCE [LARGE SCALE GENOMIC DNA]</scope>
    <source>
        <strain evidence="3 4">KCTC 32108</strain>
    </source>
</reference>
<dbReference type="InterPro" id="IPR014895">
    <property type="entry name" value="Alginate_lyase_2"/>
</dbReference>
<dbReference type="Proteomes" id="UP001247805">
    <property type="component" value="Unassembled WGS sequence"/>
</dbReference>
<protein>
    <submittedName>
        <fullName evidence="3">Polysaccharide lyase family 7 protein</fullName>
    </submittedName>
</protein>
<dbReference type="InterPro" id="IPR013320">
    <property type="entry name" value="ConA-like_dom_sf"/>
</dbReference>
<keyword evidence="1" id="KW-0732">Signal</keyword>
<dbReference type="RefSeq" id="WP_316025421.1">
    <property type="nucleotide sequence ID" value="NZ_JAWDIO010000002.1"/>
</dbReference>
<feature type="domain" description="Alginate lyase 2" evidence="2">
    <location>
        <begin position="36"/>
        <end position="301"/>
    </location>
</feature>
<organism evidence="3 4">
    <name type="scientific">Paraglaciecola aquimarina</name>
    <dbReference type="NCBI Taxonomy" id="1235557"/>
    <lineage>
        <taxon>Bacteria</taxon>
        <taxon>Pseudomonadati</taxon>
        <taxon>Pseudomonadota</taxon>
        <taxon>Gammaproteobacteria</taxon>
        <taxon>Alteromonadales</taxon>
        <taxon>Alteromonadaceae</taxon>
        <taxon>Paraglaciecola</taxon>
    </lineage>
</organism>
<evidence type="ECO:0000256" key="1">
    <source>
        <dbReference type="SAM" id="SignalP"/>
    </source>
</evidence>
<accession>A0ABU3SUV4</accession>
<dbReference type="Gene3D" id="2.60.120.200">
    <property type="match status" value="1"/>
</dbReference>
<evidence type="ECO:0000259" key="2">
    <source>
        <dbReference type="Pfam" id="PF08787"/>
    </source>
</evidence>
<dbReference type="EMBL" id="JAWDIO010000002">
    <property type="protein sequence ID" value="MDU0353771.1"/>
    <property type="molecule type" value="Genomic_DNA"/>
</dbReference>